<evidence type="ECO:0000313" key="3">
    <source>
        <dbReference type="Proteomes" id="UP000036270"/>
    </source>
</evidence>
<accession>A0A0J5P575</accession>
<dbReference type="OrthoDB" id="9980236at2"/>
<dbReference type="RefSeq" id="WP_047976809.1">
    <property type="nucleotide sequence ID" value="NZ_JADGLC010000042.1"/>
</dbReference>
<dbReference type="PATRIC" id="fig|67855.3.peg.982"/>
<sequence>MKKLLTLSILGLLLVGCDDETTQQTTSSDQTQTVTVEEPKIQAAQPESVIENIAFTKNEKGTVIFNNVPDMFVAFSSYDKEDNNIKVISENPLHIQLNPNIFKLEDDKDTVQMIEQEFISAIYKIFTHTNINEFILEMLPVDIKTEKPLHKKFNRKIKITRERALTVLQNFSPAKSFDQLVNFNEQEKYNIIGLSPSKLASKFNNNKYSDFIFKALSTGKIDIPKQEVIIPLNIDMKIIQERLAMADIITSIEPRDLTNGKKAYDIKLSKIVMIEGIGNSQNNVESLSLQFGMVSEPKIIIDTVAGFGVSSFVMPNPDKTFKEINKMVEKAGKQMKKKDIVEITSNVGDITLQLKVFKNMGGLSYLTFKKVEWKPVDFSVEE</sequence>
<dbReference type="Proteomes" id="UP000297396">
    <property type="component" value="Unassembled WGS sequence"/>
</dbReference>
<dbReference type="EMBL" id="SPPA01000042">
    <property type="protein sequence ID" value="TFV07577.1"/>
    <property type="molecule type" value="Genomic_DNA"/>
</dbReference>
<reference evidence="1 3" key="1">
    <citation type="submission" date="2014-12" db="EMBL/GenBank/DDBJ databases">
        <title>Reclassification of Actinobacillus muris as Muribacter muris.</title>
        <authorList>
            <person name="Christensen H."/>
            <person name="Nicklas W."/>
            <person name="Bisgaard M."/>
        </authorList>
    </citation>
    <scope>NUCLEOTIDE SEQUENCE [LARGE SCALE GENOMIC DNA]</scope>
    <source>
        <strain evidence="1 3">Ackerman80-443D</strain>
    </source>
</reference>
<dbReference type="PROSITE" id="PS51257">
    <property type="entry name" value="PROKAR_LIPOPROTEIN"/>
    <property type="match status" value="1"/>
</dbReference>
<dbReference type="EMBL" id="JWIZ01000029">
    <property type="protein sequence ID" value="KMK51568.1"/>
    <property type="molecule type" value="Genomic_DNA"/>
</dbReference>
<evidence type="ECO:0008006" key="5">
    <source>
        <dbReference type="Google" id="ProtNLM"/>
    </source>
</evidence>
<evidence type="ECO:0000313" key="2">
    <source>
        <dbReference type="EMBL" id="TFV07577.1"/>
    </source>
</evidence>
<dbReference type="Proteomes" id="UP000036270">
    <property type="component" value="Unassembled WGS sequence"/>
</dbReference>
<comment type="caution">
    <text evidence="1">The sequence shown here is derived from an EMBL/GenBank/DDBJ whole genome shotgun (WGS) entry which is preliminary data.</text>
</comment>
<dbReference type="AlphaFoldDB" id="A0A0J5P575"/>
<organism evidence="1 3">
    <name type="scientific">Muribacter muris</name>
    <dbReference type="NCBI Taxonomy" id="67855"/>
    <lineage>
        <taxon>Bacteria</taxon>
        <taxon>Pseudomonadati</taxon>
        <taxon>Pseudomonadota</taxon>
        <taxon>Gammaproteobacteria</taxon>
        <taxon>Pasteurellales</taxon>
        <taxon>Pasteurellaceae</taxon>
        <taxon>Muribacter</taxon>
    </lineage>
</organism>
<gene>
    <name evidence="2" type="ORF">E4T80_12150</name>
    <name evidence="1" type="ORF">RO21_05575</name>
</gene>
<evidence type="ECO:0000313" key="1">
    <source>
        <dbReference type="EMBL" id="KMK51568.1"/>
    </source>
</evidence>
<reference evidence="2 4" key="2">
    <citation type="submission" date="2019-03" db="EMBL/GenBank/DDBJ databases">
        <title>Diversity of the mouse oral microbiome.</title>
        <authorList>
            <person name="Joseph S."/>
            <person name="Aduse-Opoku J."/>
            <person name="Curtis M."/>
            <person name="Wade W."/>
            <person name="Hashim A."/>
        </authorList>
    </citation>
    <scope>NUCLEOTIDE SEQUENCE [LARGE SCALE GENOMIC DNA]</scope>
    <source>
        <strain evidence="2 4">WT12</strain>
    </source>
</reference>
<keyword evidence="3" id="KW-1185">Reference proteome</keyword>
<protein>
    <recommendedName>
        <fullName evidence="5">Lipoprotein</fullName>
    </recommendedName>
</protein>
<proteinExistence type="predicted"/>
<evidence type="ECO:0000313" key="4">
    <source>
        <dbReference type="Proteomes" id="UP000297396"/>
    </source>
</evidence>
<name>A0A0J5P575_9PAST</name>